<dbReference type="Pfam" id="PF00226">
    <property type="entry name" value="DnaJ"/>
    <property type="match status" value="1"/>
</dbReference>
<dbReference type="RefSeq" id="WP_218446092.1">
    <property type="nucleotide sequence ID" value="NZ_JAGSPA010000003.1"/>
</dbReference>
<dbReference type="SMART" id="SM00271">
    <property type="entry name" value="DnaJ"/>
    <property type="match status" value="1"/>
</dbReference>
<dbReference type="PROSITE" id="PS50076">
    <property type="entry name" value="DNAJ_2"/>
    <property type="match status" value="1"/>
</dbReference>
<name>A0ABS6SGV6_9SPHN</name>
<gene>
    <name evidence="2" type="ORF">KCG44_10785</name>
</gene>
<evidence type="ECO:0000259" key="1">
    <source>
        <dbReference type="PROSITE" id="PS50076"/>
    </source>
</evidence>
<evidence type="ECO:0000313" key="2">
    <source>
        <dbReference type="EMBL" id="MBV7257268.1"/>
    </source>
</evidence>
<dbReference type="InterPro" id="IPR001623">
    <property type="entry name" value="DnaJ_domain"/>
</dbReference>
<reference evidence="2 3" key="1">
    <citation type="submission" date="2021-04" db="EMBL/GenBank/DDBJ databases">
        <authorList>
            <person name="Pira H."/>
            <person name="Risdian C."/>
            <person name="Wink J."/>
        </authorList>
    </citation>
    <scope>NUCLEOTIDE SEQUENCE [LARGE SCALE GENOMIC DNA]</scope>
    <source>
        <strain evidence="2 3">WHA3</strain>
    </source>
</reference>
<feature type="domain" description="J" evidence="1">
    <location>
        <begin position="114"/>
        <end position="178"/>
    </location>
</feature>
<organism evidence="2 3">
    <name type="scientific">Pacificimonas pallii</name>
    <dbReference type="NCBI Taxonomy" id="2827236"/>
    <lineage>
        <taxon>Bacteria</taxon>
        <taxon>Pseudomonadati</taxon>
        <taxon>Pseudomonadota</taxon>
        <taxon>Alphaproteobacteria</taxon>
        <taxon>Sphingomonadales</taxon>
        <taxon>Sphingosinicellaceae</taxon>
        <taxon>Pacificimonas</taxon>
    </lineage>
</organism>
<dbReference type="InterPro" id="IPR050817">
    <property type="entry name" value="DjlA_DnaK_co-chaperone"/>
</dbReference>
<dbReference type="EMBL" id="JAGSPA010000003">
    <property type="protein sequence ID" value="MBV7257268.1"/>
    <property type="molecule type" value="Genomic_DNA"/>
</dbReference>
<evidence type="ECO:0000313" key="3">
    <source>
        <dbReference type="Proteomes" id="UP000722336"/>
    </source>
</evidence>
<protein>
    <submittedName>
        <fullName evidence="2">J domain-containing protein</fullName>
    </submittedName>
</protein>
<dbReference type="CDD" id="cd06257">
    <property type="entry name" value="DnaJ"/>
    <property type="match status" value="1"/>
</dbReference>
<comment type="caution">
    <text evidence="2">The sequence shown here is derived from an EMBL/GenBank/DDBJ whole genome shotgun (WGS) entry which is preliminary data.</text>
</comment>
<accession>A0ABS6SGV6</accession>
<keyword evidence="3" id="KW-1185">Reference proteome</keyword>
<dbReference type="Proteomes" id="UP000722336">
    <property type="component" value="Unassembled WGS sequence"/>
</dbReference>
<sequence length="178" mass="20320">MPPTRTPKSWGFPRWGEYDAAGFDAATVRICDRHGCEEKGDCPAPKSPNSKDRWYFCQKHAGEYNRGYNYFEGLTKEQAQDRANDENAAAKHARSRAYEWAGSGDGSRGQGELDALELFELDVDAKFEEIKLAYRKWAKLHHPDRKPGDEEAAKLFQAGQAAYEVLKRAEEMREWKGE</sequence>
<dbReference type="PANTHER" id="PTHR24074">
    <property type="entry name" value="CO-CHAPERONE PROTEIN DJLA"/>
    <property type="match status" value="1"/>
</dbReference>
<proteinExistence type="predicted"/>